<dbReference type="GO" id="GO:0060271">
    <property type="term" value="P:cilium assembly"/>
    <property type="evidence" value="ECO:0007669"/>
    <property type="project" value="UniProtKB-ARBA"/>
</dbReference>
<evidence type="ECO:0000256" key="10">
    <source>
        <dbReference type="ARBA" id="ARBA00023069"/>
    </source>
</evidence>
<dbReference type="InterPro" id="IPR041228">
    <property type="entry name" value="Dynein_C"/>
</dbReference>
<comment type="subcellular location">
    <subcellularLocation>
        <location evidence="1">Cell projection</location>
        <location evidence="1">Cilium</location>
    </subcellularLocation>
    <subcellularLocation>
        <location evidence="2">Cytoplasm</location>
        <location evidence="2">Cytoskeleton</location>
    </subcellularLocation>
</comment>
<feature type="domain" description="Dynein heavy chain ATP-binding dynein motor region" evidence="15">
    <location>
        <begin position="1"/>
        <end position="215"/>
    </location>
</feature>
<keyword evidence="13" id="KW-0966">Cell projection</keyword>
<dbReference type="Pfam" id="PF18198">
    <property type="entry name" value="AAA_lid_11"/>
    <property type="match status" value="1"/>
</dbReference>
<evidence type="ECO:0000256" key="4">
    <source>
        <dbReference type="ARBA" id="ARBA00022701"/>
    </source>
</evidence>
<keyword evidence="4" id="KW-0493">Microtubule</keyword>
<evidence type="ECO:0000256" key="1">
    <source>
        <dbReference type="ARBA" id="ARBA00004138"/>
    </source>
</evidence>
<feature type="domain" description="Dynein heavy chain region D6 P-loop" evidence="14">
    <location>
        <begin position="470"/>
        <end position="582"/>
    </location>
</feature>
<dbReference type="InterPro" id="IPR027417">
    <property type="entry name" value="P-loop_NTPase"/>
</dbReference>
<keyword evidence="10" id="KW-0969">Cilium</keyword>
<dbReference type="PANTHER" id="PTHR22878">
    <property type="entry name" value="DYNEIN HEAVY CHAIN 6, AXONEMAL-LIKE-RELATED"/>
    <property type="match status" value="1"/>
</dbReference>
<keyword evidence="11" id="KW-0505">Motor protein</keyword>
<dbReference type="GO" id="GO:0007018">
    <property type="term" value="P:microtubule-based movement"/>
    <property type="evidence" value="ECO:0007669"/>
    <property type="project" value="InterPro"/>
</dbReference>
<evidence type="ECO:0008006" key="19">
    <source>
        <dbReference type="Google" id="ProtNLM"/>
    </source>
</evidence>
<evidence type="ECO:0000259" key="15">
    <source>
        <dbReference type="Pfam" id="PF12781"/>
    </source>
</evidence>
<dbReference type="InterPro" id="IPR042219">
    <property type="entry name" value="AAA_lid_11_sf"/>
</dbReference>
<dbReference type="FunFam" id="3.10.490.20:FF:000005">
    <property type="entry name" value="Dynein axonemal heavy chain 6"/>
    <property type="match status" value="1"/>
</dbReference>
<keyword evidence="6" id="KW-0970">Cilium biogenesis/degradation</keyword>
<evidence type="ECO:0000259" key="16">
    <source>
        <dbReference type="Pfam" id="PF18198"/>
    </source>
</evidence>
<proteinExistence type="predicted"/>
<dbReference type="GO" id="GO:0005524">
    <property type="term" value="F:ATP binding"/>
    <property type="evidence" value="ECO:0007669"/>
    <property type="project" value="UniProtKB-KW"/>
</dbReference>
<keyword evidence="9" id="KW-0175">Coiled coil</keyword>
<dbReference type="EMBL" id="HBEC01040933">
    <property type="protein sequence ID" value="CAD8307240.1"/>
    <property type="molecule type" value="Transcribed_RNA"/>
</dbReference>
<dbReference type="Pfam" id="PF12781">
    <property type="entry name" value="AAA_9"/>
    <property type="match status" value="1"/>
</dbReference>
<dbReference type="InterPro" id="IPR041658">
    <property type="entry name" value="AAA_lid_11"/>
</dbReference>
<gene>
    <name evidence="18" type="ORF">CEUR00632_LOCUS19019</name>
</gene>
<evidence type="ECO:0000256" key="8">
    <source>
        <dbReference type="ARBA" id="ARBA00023017"/>
    </source>
</evidence>
<keyword evidence="3" id="KW-0963">Cytoplasm</keyword>
<evidence type="ECO:0000256" key="6">
    <source>
        <dbReference type="ARBA" id="ARBA00022794"/>
    </source>
</evidence>
<dbReference type="PANTHER" id="PTHR22878:SF70">
    <property type="entry name" value="DYNEIN HEAVY CHAIN 2, AXONEMAL"/>
    <property type="match status" value="1"/>
</dbReference>
<evidence type="ECO:0000256" key="5">
    <source>
        <dbReference type="ARBA" id="ARBA00022741"/>
    </source>
</evidence>
<reference evidence="18" key="1">
    <citation type="submission" date="2021-01" db="EMBL/GenBank/DDBJ databases">
        <authorList>
            <person name="Corre E."/>
            <person name="Pelletier E."/>
            <person name="Niang G."/>
            <person name="Scheremetjew M."/>
            <person name="Finn R."/>
            <person name="Kale V."/>
            <person name="Holt S."/>
            <person name="Cochrane G."/>
            <person name="Meng A."/>
            <person name="Brown T."/>
            <person name="Cohen L."/>
        </authorList>
    </citation>
    <scope>NUCLEOTIDE SEQUENCE</scope>
    <source>
        <strain evidence="18">CCMP219</strain>
    </source>
</reference>
<feature type="domain" description="Dynein heavy chain AAA lid" evidence="16">
    <location>
        <begin position="617"/>
        <end position="756"/>
    </location>
</feature>
<dbReference type="FunFam" id="3.40.50.300:FF:000362">
    <property type="entry name" value="Dynein, axonemal, heavy chain 6"/>
    <property type="match status" value="1"/>
</dbReference>
<feature type="domain" description="Dynein heavy chain C-terminal" evidence="17">
    <location>
        <begin position="763"/>
        <end position="1079"/>
    </location>
</feature>
<accession>A0A7R9VWU2</accession>
<dbReference type="GO" id="GO:0008569">
    <property type="term" value="F:minus-end-directed microtubule motor activity"/>
    <property type="evidence" value="ECO:0007669"/>
    <property type="project" value="InterPro"/>
</dbReference>
<evidence type="ECO:0000256" key="11">
    <source>
        <dbReference type="ARBA" id="ARBA00023175"/>
    </source>
</evidence>
<dbReference type="GO" id="GO:0030286">
    <property type="term" value="C:dynein complex"/>
    <property type="evidence" value="ECO:0007669"/>
    <property type="project" value="UniProtKB-KW"/>
</dbReference>
<evidence type="ECO:0000256" key="3">
    <source>
        <dbReference type="ARBA" id="ARBA00022490"/>
    </source>
</evidence>
<dbReference type="GO" id="GO:0005874">
    <property type="term" value="C:microtubule"/>
    <property type="evidence" value="ECO:0007669"/>
    <property type="project" value="UniProtKB-KW"/>
</dbReference>
<dbReference type="GO" id="GO:0045505">
    <property type="term" value="F:dynein intermediate chain binding"/>
    <property type="evidence" value="ECO:0007669"/>
    <property type="project" value="InterPro"/>
</dbReference>
<evidence type="ECO:0000256" key="9">
    <source>
        <dbReference type="ARBA" id="ARBA00023054"/>
    </source>
</evidence>
<keyword evidence="5" id="KW-0547">Nucleotide-binding</keyword>
<keyword evidence="7" id="KW-0067">ATP-binding</keyword>
<dbReference type="InterPro" id="IPR004273">
    <property type="entry name" value="Dynein_heavy_D6_P-loop"/>
</dbReference>
<evidence type="ECO:0000256" key="12">
    <source>
        <dbReference type="ARBA" id="ARBA00023212"/>
    </source>
</evidence>
<evidence type="ECO:0000313" key="18">
    <source>
        <dbReference type="EMBL" id="CAD8307240.1"/>
    </source>
</evidence>
<dbReference type="Gene3D" id="3.10.490.20">
    <property type="match status" value="1"/>
</dbReference>
<protein>
    <recommendedName>
        <fullName evidence="19">Dynein heavy chain</fullName>
    </recommendedName>
</protein>
<dbReference type="GO" id="GO:0051959">
    <property type="term" value="F:dynein light intermediate chain binding"/>
    <property type="evidence" value="ECO:0007669"/>
    <property type="project" value="InterPro"/>
</dbReference>
<dbReference type="InterPro" id="IPR035706">
    <property type="entry name" value="AAA_9"/>
</dbReference>
<evidence type="ECO:0000256" key="13">
    <source>
        <dbReference type="ARBA" id="ARBA00023273"/>
    </source>
</evidence>
<evidence type="ECO:0000259" key="17">
    <source>
        <dbReference type="Pfam" id="PF18199"/>
    </source>
</evidence>
<sequence>MPNDAFSIDNGIMVASARRWPLMIDPQTQANKWVKRMEAAADLRVIKLTDGDYMRTLENAIQFGIPVLLENVGEELDPSLEPLLLKQIFKQGGVSCLRLGDATIEFSDAFRFYITTTLRNPHYLPETAVKVNLLNFMITPDGLSDQLLGVTVAQERPDLEAQRQELVVESAANKRRLKEIEDKILHVLSASQGNILEDATAVQILSEAKAVSNEIQDKDAIAEATQKEIDNARTGYAPCGRYNAVLFFCIRDMASVDTMYQYSLAYFMSLFVRSIAECPKDRSVPKRLALLKDHFTFFLYVNICRSLFEKDKLLFAFGLAARLAASRAELCPRQLRFLVTGALSMDNRRPNPAPEWLSLSGWNGLCELDGLDAAFAGLADSVAADPAAWRRLYDAATPHEEALPARSPDTRAGAAAAGELSVFQRLLVLRCLTPDRIVPAMRAYVTGELGNRYVEPEAFDLGAIYADSSPSVPLIFVLSFGSDPMADLLKFADQKRTRVETVSLGQGQGPVAEEWIAKGVQEGFWVVLQNCHLAKSFLPRLEVLCEKQLTTAGVQPGFRLWLTSYPSDLFPQAVLENGLKITNESPQGLRAGLERIYKSDPMCEASYFEGCHAERAFKNMAFALAFFHCVVGGRRTFGPVGWNIPYAFNENDLRISLRQLRMFLDQYEKPPLEMLCYTAGECNYGGKVTDSNDRRTLMTLLDAFYNVETIDGGAVLMGGGDAYVLPPVGSHASYLEHLAGLPLTETPEVFGMHPNANITRDLQTTKQMLDSLLLMLPQDSVAGSGSSGGGAGGLSANDALDSTAADILEKLPEDFDLEVAGKKYPMTYLDSMNTVLVQELGRVNVLLGGIRSSLKELRKALKGQIVMSSVLERVASALSSGRVPEAWLVKSFPSLKPLGPYVHEVGERCAEFAAWLSDGPPIVFWISGFFFTQAFLTGARQNYARKHKIPIDLISFDYAVHGDGGVANDGAARHERPEDGVLVRGMFLEAASFDADSHELAEPAPKVLFSPLPTMLFQPKLASDIDASALVYVCPLYKTSERRGTLSTTGHSTNFVCEVKLPSARPQAHWIKRGVAALLSLDG</sequence>
<dbReference type="Pfam" id="PF03028">
    <property type="entry name" value="Dynein_heavy"/>
    <property type="match status" value="1"/>
</dbReference>
<organism evidence="18">
    <name type="scientific">Chlamydomonas euryale</name>
    <dbReference type="NCBI Taxonomy" id="1486919"/>
    <lineage>
        <taxon>Eukaryota</taxon>
        <taxon>Viridiplantae</taxon>
        <taxon>Chlorophyta</taxon>
        <taxon>core chlorophytes</taxon>
        <taxon>Chlorophyceae</taxon>
        <taxon>CS clade</taxon>
        <taxon>Chlamydomonadales</taxon>
        <taxon>Chlamydomonadaceae</taxon>
        <taxon>Chlamydomonas</taxon>
    </lineage>
</organism>
<dbReference type="Gene3D" id="6.10.140.1060">
    <property type="match status" value="1"/>
</dbReference>
<evidence type="ECO:0000259" key="14">
    <source>
        <dbReference type="Pfam" id="PF03028"/>
    </source>
</evidence>
<dbReference type="AlphaFoldDB" id="A0A7R9VWU2"/>
<dbReference type="FunFam" id="1.10.8.1220:FF:000001">
    <property type="entry name" value="Dynein axonemal heavy chain 5"/>
    <property type="match status" value="1"/>
</dbReference>
<dbReference type="FunFam" id="3.40.50.300:FF:001145">
    <property type="entry name" value="Putative dynein heavy chain"/>
    <property type="match status" value="1"/>
</dbReference>
<dbReference type="InterPro" id="IPR043160">
    <property type="entry name" value="Dynein_C_barrel"/>
</dbReference>
<dbReference type="Gene3D" id="1.10.8.1220">
    <property type="match status" value="1"/>
</dbReference>
<name>A0A7R9VWU2_9CHLO</name>
<dbReference type="Gene3D" id="1.20.1270.280">
    <property type="match status" value="1"/>
</dbReference>
<dbReference type="Gene3D" id="3.40.50.300">
    <property type="entry name" value="P-loop containing nucleotide triphosphate hydrolases"/>
    <property type="match status" value="2"/>
</dbReference>
<dbReference type="FunFam" id="1.20.1270.280:FF:000001">
    <property type="entry name" value="dynein heavy chain 7, axonemal"/>
    <property type="match status" value="1"/>
</dbReference>
<dbReference type="FunFam" id="1.10.8.720:FF:000001">
    <property type="entry name" value="dynein heavy chain 7, axonemal"/>
    <property type="match status" value="1"/>
</dbReference>
<keyword evidence="12" id="KW-0206">Cytoskeleton</keyword>
<dbReference type="GO" id="GO:0005929">
    <property type="term" value="C:cilium"/>
    <property type="evidence" value="ECO:0007669"/>
    <property type="project" value="UniProtKB-SubCell"/>
</dbReference>
<dbReference type="Gene3D" id="1.10.8.720">
    <property type="entry name" value="Region D6 of dynein motor"/>
    <property type="match status" value="1"/>
</dbReference>
<evidence type="ECO:0000256" key="2">
    <source>
        <dbReference type="ARBA" id="ARBA00004245"/>
    </source>
</evidence>
<dbReference type="Pfam" id="PF18199">
    <property type="entry name" value="Dynein_C"/>
    <property type="match status" value="1"/>
</dbReference>
<dbReference type="InterPro" id="IPR026983">
    <property type="entry name" value="DHC"/>
</dbReference>
<keyword evidence="8" id="KW-0243">Dynein</keyword>
<evidence type="ECO:0000256" key="7">
    <source>
        <dbReference type="ARBA" id="ARBA00022840"/>
    </source>
</evidence>